<dbReference type="Proteomes" id="UP000314983">
    <property type="component" value="Chromosome 17"/>
</dbReference>
<dbReference type="GO" id="GO:0004222">
    <property type="term" value="F:metalloendopeptidase activity"/>
    <property type="evidence" value="ECO:0007669"/>
    <property type="project" value="UniProtKB-UniRule"/>
</dbReference>
<dbReference type="SUPFAM" id="SSF57196">
    <property type="entry name" value="EGF/Laminin"/>
    <property type="match status" value="1"/>
</dbReference>
<feature type="domain" description="CUB" evidence="12">
    <location>
        <begin position="179"/>
        <end position="368"/>
    </location>
</feature>
<dbReference type="PRINTS" id="PR00480">
    <property type="entry name" value="ASTACIN"/>
</dbReference>
<accession>A0A4W4FVV2</accession>
<dbReference type="SUPFAM" id="SSF49854">
    <property type="entry name" value="Spermadhesin, CUB domain"/>
    <property type="match status" value="5"/>
</dbReference>
<dbReference type="InterPro" id="IPR015446">
    <property type="entry name" value="BMP_1/tolloid-like"/>
</dbReference>
<evidence type="ECO:0000259" key="12">
    <source>
        <dbReference type="PROSITE" id="PS01180"/>
    </source>
</evidence>
<dbReference type="InterPro" id="IPR018097">
    <property type="entry name" value="EGF_Ca-bd_CS"/>
</dbReference>
<keyword evidence="2 11" id="KW-0645">Protease</keyword>
<dbReference type="Pfam" id="PF01400">
    <property type="entry name" value="Astacin"/>
    <property type="match status" value="2"/>
</dbReference>
<name>A0A4W4FVV2_ELEEL</name>
<evidence type="ECO:0000256" key="6">
    <source>
        <dbReference type="ARBA" id="ARBA00022801"/>
    </source>
</evidence>
<dbReference type="CDD" id="cd00041">
    <property type="entry name" value="CUB"/>
    <property type="match status" value="3"/>
</dbReference>
<evidence type="ECO:0000256" key="2">
    <source>
        <dbReference type="ARBA" id="ARBA00022670"/>
    </source>
</evidence>
<dbReference type="PIRSF" id="PIRSF001199">
    <property type="entry name" value="BMP_1/tolloid-like"/>
    <property type="match status" value="1"/>
</dbReference>
<dbReference type="InterPro" id="IPR049883">
    <property type="entry name" value="NOTCH1_EGF-like"/>
</dbReference>
<reference evidence="14" key="4">
    <citation type="submission" date="2025-08" db="UniProtKB">
        <authorList>
            <consortium name="Ensembl"/>
        </authorList>
    </citation>
    <scope>IDENTIFICATION</scope>
</reference>
<keyword evidence="3 11" id="KW-0479">Metal-binding</keyword>
<evidence type="ECO:0000256" key="11">
    <source>
        <dbReference type="RuleBase" id="RU361183"/>
    </source>
</evidence>
<evidence type="ECO:0000256" key="9">
    <source>
        <dbReference type="ARBA" id="ARBA00023157"/>
    </source>
</evidence>
<evidence type="ECO:0000256" key="1">
    <source>
        <dbReference type="ARBA" id="ARBA00022536"/>
    </source>
</evidence>
<reference evidence="15" key="1">
    <citation type="journal article" date="2014" name="Science">
        <title>Nonhuman genetics. Genomic basis for the convergent evolution of electric organs.</title>
        <authorList>
            <person name="Gallant J.R."/>
            <person name="Traeger L.L."/>
            <person name="Volkening J.D."/>
            <person name="Moffett H."/>
            <person name="Chen P.H."/>
            <person name="Novina C.D."/>
            <person name="Phillips G.N.Jr."/>
            <person name="Anand R."/>
            <person name="Wells G.B."/>
            <person name="Pinch M."/>
            <person name="Guth R."/>
            <person name="Unguez G.A."/>
            <person name="Albert J.S."/>
            <person name="Zakon H.H."/>
            <person name="Samanta M.P."/>
            <person name="Sussman M.R."/>
        </authorList>
    </citation>
    <scope>NUCLEOTIDE SEQUENCE [LARGE SCALE GENOMIC DNA]</scope>
</reference>
<dbReference type="PROSITE" id="PS01180">
    <property type="entry name" value="CUB"/>
    <property type="match status" value="3"/>
</dbReference>
<dbReference type="GO" id="GO:0006508">
    <property type="term" value="P:proteolysis"/>
    <property type="evidence" value="ECO:0007669"/>
    <property type="project" value="UniProtKB-KW"/>
</dbReference>
<dbReference type="Gene3D" id="2.10.25.10">
    <property type="entry name" value="Laminin"/>
    <property type="match status" value="2"/>
</dbReference>
<sequence>MWMCAELCSVCETGGSRQFWNKGLLLYWCVVARRTLSNCCSVYKHGISHHWFNGFCSPIIRLDCVALCSTPCRCCSYVGRRGCGPQAISIGKSCDKFGIVVRRVNFLKMELGEVNSLDEEYDYNSIMHYTRNAFSRDIFFDTILPRYDVSGARPPIGQRMRLSKGDIAPAQKLYKCPTCGGSLQDGPGNFSSPGSPNGYATYAHCAWSISVIPGGEGIVLNFQSIDLYRSHLCWYDRVEVRNGYWWKFPLKVLVSTMSSLSAVIEFRSSTICGGEIHRDCGQIQSSNYPGDYCPNKVCVWKVTVALGFHVGLRFQSFGVRGSLSPLLDRFCGNQIPDNIEASSSQLWLLFMSDGSVNKEQIAANFFTGKGTARCSRPDEGQCEQRCVNILGSYRFVCEPGYELAPDHCEAACGGFITKLNGSFSSPGEVCMTSLPGVFQVCMTSLPGVFQVCKYDFLEVHSGPSSGLRLQGRFCGSSKPEAVTSFFSHMRVEFRSDNAVSKRLQNVDECSQDNGRCQQDCVNTFGSYTCQCVVLLGCCLSVFMFQAGCDQVITTVSGTITSPNWPNKYPVRSPAPEPSQPHLDTATNWYLHHQHAVKLHLLRLPCGRLCPLPVLSNGDQMFLCFFSNSSVQRRDFEVYYAAGDVSSQKGYGVELEKEEGCGYDHVELFDGADAEAPFLGRDCGSGPSEKIHSAGDAITIRFYSDDTISKKGFHVRYTSTRHQDLLHTSD</sequence>
<evidence type="ECO:0000256" key="3">
    <source>
        <dbReference type="ARBA" id="ARBA00022723"/>
    </source>
</evidence>
<dbReference type="Pfam" id="PF07645">
    <property type="entry name" value="EGF_CA"/>
    <property type="match status" value="2"/>
</dbReference>
<dbReference type="Ensembl" id="ENSEEET00000028351.2">
    <property type="protein sequence ID" value="ENSEEEP00000028028.2"/>
    <property type="gene ID" value="ENSEEEG00000013460.2"/>
</dbReference>
<gene>
    <name evidence="14" type="primary">VWDE</name>
</gene>
<keyword evidence="5" id="KW-0677">Repeat</keyword>
<proteinExistence type="predicted"/>
<evidence type="ECO:0000313" key="14">
    <source>
        <dbReference type="Ensembl" id="ENSEEEP00000028028.2"/>
    </source>
</evidence>
<reference evidence="15" key="2">
    <citation type="journal article" date="2017" name="Sci. Adv.">
        <title>A tail of two voltages: Proteomic comparison of the three electric organs of the electric eel.</title>
        <authorList>
            <person name="Traeger L.L."/>
            <person name="Sabat G."/>
            <person name="Barrett-Wilt G.A."/>
            <person name="Wells G.B."/>
            <person name="Sussman M.R."/>
        </authorList>
    </citation>
    <scope>NUCLEOTIDE SEQUENCE [LARGE SCALE GENOMIC DNA]</scope>
</reference>
<evidence type="ECO:0000313" key="15">
    <source>
        <dbReference type="Proteomes" id="UP000314983"/>
    </source>
</evidence>
<evidence type="ECO:0000256" key="10">
    <source>
        <dbReference type="PROSITE-ProRule" id="PRU00059"/>
    </source>
</evidence>
<evidence type="ECO:0000256" key="5">
    <source>
        <dbReference type="ARBA" id="ARBA00022737"/>
    </source>
</evidence>
<dbReference type="SUPFAM" id="SSF55486">
    <property type="entry name" value="Metalloproteases ('zincins'), catalytic domain"/>
    <property type="match status" value="1"/>
</dbReference>
<dbReference type="PANTHER" id="PTHR24251:SF43">
    <property type="entry name" value="TOLLOID-LIKE PROTEIN 2"/>
    <property type="match status" value="1"/>
</dbReference>
<dbReference type="GO" id="GO:0032502">
    <property type="term" value="P:developmental process"/>
    <property type="evidence" value="ECO:0007669"/>
    <property type="project" value="UniProtKB-ARBA"/>
</dbReference>
<dbReference type="GeneTree" id="ENSGT00940000157176"/>
<dbReference type="Gene3D" id="2.60.120.290">
    <property type="entry name" value="Spermadhesin, CUB domain"/>
    <property type="match status" value="5"/>
</dbReference>
<dbReference type="CDD" id="cd00054">
    <property type="entry name" value="EGF_CA"/>
    <property type="match status" value="1"/>
</dbReference>
<reference evidence="14" key="5">
    <citation type="submission" date="2025-09" db="UniProtKB">
        <authorList>
            <consortium name="Ensembl"/>
        </authorList>
    </citation>
    <scope>IDENTIFICATION</scope>
</reference>
<keyword evidence="4" id="KW-0732">Signal</keyword>
<feature type="domain" description="CUB" evidence="12">
    <location>
        <begin position="382"/>
        <end position="502"/>
    </location>
</feature>
<dbReference type="PANTHER" id="PTHR24251">
    <property type="entry name" value="OVOCHYMASE-RELATED"/>
    <property type="match status" value="1"/>
</dbReference>
<feature type="domain" description="Peptidase M12A" evidence="13">
    <location>
        <begin position="105"/>
        <end position="177"/>
    </location>
</feature>
<keyword evidence="7 11" id="KW-0862">Zinc</keyword>
<comment type="caution">
    <text evidence="10">Lacks conserved residue(s) required for the propagation of feature annotation.</text>
</comment>
<dbReference type="InterPro" id="IPR035914">
    <property type="entry name" value="Sperma_CUB_dom_sf"/>
</dbReference>
<keyword evidence="6 11" id="KW-0378">Hydrolase</keyword>
<evidence type="ECO:0000256" key="7">
    <source>
        <dbReference type="ARBA" id="ARBA00022833"/>
    </source>
</evidence>
<dbReference type="AlphaFoldDB" id="A0A4W4FVV2"/>
<dbReference type="InterPro" id="IPR001506">
    <property type="entry name" value="Peptidase_M12A"/>
</dbReference>
<keyword evidence="9" id="KW-1015">Disulfide bond</keyword>
<dbReference type="InterPro" id="IPR001881">
    <property type="entry name" value="EGF-like_Ca-bd_dom"/>
</dbReference>
<dbReference type="SMART" id="SM00042">
    <property type="entry name" value="CUB"/>
    <property type="match status" value="4"/>
</dbReference>
<protein>
    <recommendedName>
        <fullName evidence="11">Metalloendopeptidase</fullName>
        <ecNumber evidence="11">3.4.24.-</ecNumber>
    </recommendedName>
</protein>
<dbReference type="GO" id="GO:0005509">
    <property type="term" value="F:calcium ion binding"/>
    <property type="evidence" value="ECO:0007669"/>
    <property type="project" value="InterPro"/>
</dbReference>
<dbReference type="Gene3D" id="3.40.390.10">
    <property type="entry name" value="Collagenase (Catalytic Domain)"/>
    <property type="match status" value="1"/>
</dbReference>
<evidence type="ECO:0000256" key="4">
    <source>
        <dbReference type="ARBA" id="ARBA00022729"/>
    </source>
</evidence>
<reference evidence="14" key="3">
    <citation type="submission" date="2020-05" db="EMBL/GenBank/DDBJ databases">
        <title>Electrophorus electricus (electric eel) genome, fEleEle1, primary haplotype.</title>
        <authorList>
            <person name="Myers G."/>
            <person name="Meyer A."/>
            <person name="Fedrigo O."/>
            <person name="Formenti G."/>
            <person name="Rhie A."/>
            <person name="Tracey A."/>
            <person name="Sims Y."/>
            <person name="Jarvis E.D."/>
        </authorList>
    </citation>
    <scope>NUCLEOTIDE SEQUENCE [LARGE SCALE GENOMIC DNA]</scope>
</reference>
<feature type="domain" description="CUB" evidence="12">
    <location>
        <begin position="548"/>
        <end position="719"/>
    </location>
</feature>
<comment type="cofactor">
    <cofactor evidence="11">
        <name>Zn(2+)</name>
        <dbReference type="ChEBI" id="CHEBI:29105"/>
    </cofactor>
    <text evidence="11">Binds 1 zinc ion per subunit.</text>
</comment>
<evidence type="ECO:0000256" key="8">
    <source>
        <dbReference type="ARBA" id="ARBA00023049"/>
    </source>
</evidence>
<keyword evidence="8 11" id="KW-0482">Metalloprotease</keyword>
<keyword evidence="15" id="KW-1185">Reference proteome</keyword>
<dbReference type="InterPro" id="IPR024079">
    <property type="entry name" value="MetalloPept_cat_dom_sf"/>
</dbReference>
<organism evidence="14 15">
    <name type="scientific">Electrophorus electricus</name>
    <name type="common">Electric eel</name>
    <name type="synonym">Gymnotus electricus</name>
    <dbReference type="NCBI Taxonomy" id="8005"/>
    <lineage>
        <taxon>Eukaryota</taxon>
        <taxon>Metazoa</taxon>
        <taxon>Chordata</taxon>
        <taxon>Craniata</taxon>
        <taxon>Vertebrata</taxon>
        <taxon>Euteleostomi</taxon>
        <taxon>Actinopterygii</taxon>
        <taxon>Neopterygii</taxon>
        <taxon>Teleostei</taxon>
        <taxon>Ostariophysi</taxon>
        <taxon>Gymnotiformes</taxon>
        <taxon>Gymnotoidei</taxon>
        <taxon>Gymnotidae</taxon>
        <taxon>Electrophorus</taxon>
    </lineage>
</organism>
<dbReference type="PROSITE" id="PS51864">
    <property type="entry name" value="ASTACIN"/>
    <property type="match status" value="1"/>
</dbReference>
<dbReference type="EC" id="3.4.24.-" evidence="11"/>
<dbReference type="PROSITE" id="PS01187">
    <property type="entry name" value="EGF_CA"/>
    <property type="match status" value="1"/>
</dbReference>
<keyword evidence="1" id="KW-0245">EGF-like domain</keyword>
<dbReference type="SMART" id="SM00179">
    <property type="entry name" value="EGF_CA"/>
    <property type="match status" value="2"/>
</dbReference>
<dbReference type="InterPro" id="IPR000859">
    <property type="entry name" value="CUB_dom"/>
</dbReference>
<dbReference type="Pfam" id="PF00431">
    <property type="entry name" value="CUB"/>
    <property type="match status" value="4"/>
</dbReference>
<evidence type="ECO:0000259" key="13">
    <source>
        <dbReference type="PROSITE" id="PS51864"/>
    </source>
</evidence>